<keyword evidence="3" id="KW-1185">Reference proteome</keyword>
<evidence type="ECO:0000313" key="2">
    <source>
        <dbReference type="EMBL" id="GLQ08030.1"/>
    </source>
</evidence>
<dbReference type="PANTHER" id="PTHR46390:SF1">
    <property type="entry name" value="MANNOSE-1-PHOSPHATE GUANYLYLTRANSFERASE"/>
    <property type="match status" value="1"/>
</dbReference>
<dbReference type="RefSeq" id="WP_206374403.1">
    <property type="nucleotide sequence ID" value="NZ_BSNF01000010.1"/>
</dbReference>
<dbReference type="Pfam" id="PF01050">
    <property type="entry name" value="MannoseP_isomer"/>
    <property type="match status" value="1"/>
</dbReference>
<dbReference type="SUPFAM" id="SSF51182">
    <property type="entry name" value="RmlC-like cupins"/>
    <property type="match status" value="1"/>
</dbReference>
<dbReference type="PANTHER" id="PTHR46390">
    <property type="entry name" value="MANNOSE-1-PHOSPHATE GUANYLYLTRANSFERASE"/>
    <property type="match status" value="1"/>
</dbReference>
<comment type="caution">
    <text evidence="2">The sequence shown here is derived from an EMBL/GenBank/DDBJ whole genome shotgun (WGS) entry which is preliminary data.</text>
</comment>
<dbReference type="InterPro" id="IPR001538">
    <property type="entry name" value="Man6P_isomerase-2_C"/>
</dbReference>
<accession>A0ABQ5U8I0</accession>
<evidence type="ECO:0000259" key="1">
    <source>
        <dbReference type="Pfam" id="PF01050"/>
    </source>
</evidence>
<dbReference type="Proteomes" id="UP001161409">
    <property type="component" value="Unassembled WGS sequence"/>
</dbReference>
<organism evidence="2 3">
    <name type="scientific">Sneathiella chinensis</name>
    <dbReference type="NCBI Taxonomy" id="349750"/>
    <lineage>
        <taxon>Bacteria</taxon>
        <taxon>Pseudomonadati</taxon>
        <taxon>Pseudomonadota</taxon>
        <taxon>Alphaproteobacteria</taxon>
        <taxon>Sneathiellales</taxon>
        <taxon>Sneathiellaceae</taxon>
        <taxon>Sneathiella</taxon>
    </lineage>
</organism>
<proteinExistence type="predicted"/>
<feature type="domain" description="Mannose-6-phosphate isomerase type II C-terminal" evidence="1">
    <location>
        <begin position="21"/>
        <end position="124"/>
    </location>
</feature>
<evidence type="ECO:0000313" key="3">
    <source>
        <dbReference type="Proteomes" id="UP001161409"/>
    </source>
</evidence>
<reference evidence="2" key="1">
    <citation type="journal article" date="2014" name="Int. J. Syst. Evol. Microbiol.">
        <title>Complete genome of a new Firmicutes species belonging to the dominant human colonic microbiota ('Ruminococcus bicirculans') reveals two chromosomes and a selective capacity to utilize plant glucans.</title>
        <authorList>
            <consortium name="NISC Comparative Sequencing Program"/>
            <person name="Wegmann U."/>
            <person name="Louis P."/>
            <person name="Goesmann A."/>
            <person name="Henrissat B."/>
            <person name="Duncan S.H."/>
            <person name="Flint H.J."/>
        </authorList>
    </citation>
    <scope>NUCLEOTIDE SEQUENCE</scope>
    <source>
        <strain evidence="2">NBRC 103408</strain>
    </source>
</reference>
<dbReference type="InterPro" id="IPR051161">
    <property type="entry name" value="Mannose-6P_isomerase_type2"/>
</dbReference>
<dbReference type="InterPro" id="IPR014710">
    <property type="entry name" value="RmlC-like_jellyroll"/>
</dbReference>
<protein>
    <recommendedName>
        <fullName evidence="1">Mannose-6-phosphate isomerase type II C-terminal domain-containing protein</fullName>
    </recommendedName>
</protein>
<dbReference type="Gene3D" id="2.60.120.10">
    <property type="entry name" value="Jelly Rolls"/>
    <property type="match status" value="1"/>
</dbReference>
<sequence length="129" mass="14654">MGDIEEGRAISIQYSVGDHDDRPWGSWKVTDIGPEFISKTIQVKPGKRLSLQYHHHREEFWYVISGRGMATIGDQEFELGAGVSVSIPKGVLHRLVCISRRPLIVLEVQKGDTLDEEDIVRLEDDFGRH</sequence>
<dbReference type="EMBL" id="BSNF01000010">
    <property type="protein sequence ID" value="GLQ08030.1"/>
    <property type="molecule type" value="Genomic_DNA"/>
</dbReference>
<dbReference type="CDD" id="cd02213">
    <property type="entry name" value="cupin_PMI_typeII_C"/>
    <property type="match status" value="1"/>
</dbReference>
<gene>
    <name evidence="2" type="ORF">GCM10007924_32520</name>
</gene>
<name>A0ABQ5U8I0_9PROT</name>
<dbReference type="InterPro" id="IPR011051">
    <property type="entry name" value="RmlC_Cupin_sf"/>
</dbReference>
<reference evidence="2" key="2">
    <citation type="submission" date="2023-01" db="EMBL/GenBank/DDBJ databases">
        <title>Draft genome sequence of Sneathiella chinensis strain NBRC 103408.</title>
        <authorList>
            <person name="Sun Q."/>
            <person name="Mori K."/>
        </authorList>
    </citation>
    <scope>NUCLEOTIDE SEQUENCE</scope>
    <source>
        <strain evidence="2">NBRC 103408</strain>
    </source>
</reference>